<organism evidence="2 3">
    <name type="scientific">Linum trigynum</name>
    <dbReference type="NCBI Taxonomy" id="586398"/>
    <lineage>
        <taxon>Eukaryota</taxon>
        <taxon>Viridiplantae</taxon>
        <taxon>Streptophyta</taxon>
        <taxon>Embryophyta</taxon>
        <taxon>Tracheophyta</taxon>
        <taxon>Spermatophyta</taxon>
        <taxon>Magnoliopsida</taxon>
        <taxon>eudicotyledons</taxon>
        <taxon>Gunneridae</taxon>
        <taxon>Pentapetalae</taxon>
        <taxon>rosids</taxon>
        <taxon>fabids</taxon>
        <taxon>Malpighiales</taxon>
        <taxon>Linaceae</taxon>
        <taxon>Linum</taxon>
    </lineage>
</organism>
<evidence type="ECO:0000313" key="3">
    <source>
        <dbReference type="Proteomes" id="UP001497516"/>
    </source>
</evidence>
<name>A0AAV2FTR9_9ROSI</name>
<sequence>MEEETTEEVDEDIIMEELEGTIMKVEAPKEPLPEVQTLQTEEGAGSVVSESVTKKDDAIQEPRNPQGSNEKQVIEKVTVGGMRGNPKIENNGKGSEYSEQASQVGEQSLANPRNTSISSVGDTSSTEGGKQEKSKKPPANHRVCNQVRKLKQKVRGTYPLQVINENSQL</sequence>
<proteinExistence type="predicted"/>
<dbReference type="Proteomes" id="UP001497516">
    <property type="component" value="Chromosome 7"/>
</dbReference>
<dbReference type="AlphaFoldDB" id="A0AAV2FTR9"/>
<protein>
    <submittedName>
        <fullName evidence="2">Uncharacterized protein</fullName>
    </submittedName>
</protein>
<reference evidence="2 3" key="1">
    <citation type="submission" date="2024-04" db="EMBL/GenBank/DDBJ databases">
        <authorList>
            <person name="Fracassetti M."/>
        </authorList>
    </citation>
    <scope>NUCLEOTIDE SEQUENCE [LARGE SCALE GENOMIC DNA]</scope>
</reference>
<gene>
    <name evidence="2" type="ORF">LTRI10_LOCUS40908</name>
</gene>
<evidence type="ECO:0000256" key="1">
    <source>
        <dbReference type="SAM" id="MobiDB-lite"/>
    </source>
</evidence>
<keyword evidence="3" id="KW-1185">Reference proteome</keyword>
<feature type="compositionally biased region" description="Polar residues" evidence="1">
    <location>
        <begin position="97"/>
        <end position="128"/>
    </location>
</feature>
<dbReference type="EMBL" id="OZ034820">
    <property type="protein sequence ID" value="CAL1400805.1"/>
    <property type="molecule type" value="Genomic_DNA"/>
</dbReference>
<evidence type="ECO:0000313" key="2">
    <source>
        <dbReference type="EMBL" id="CAL1400805.1"/>
    </source>
</evidence>
<feature type="region of interest" description="Disordered" evidence="1">
    <location>
        <begin position="28"/>
        <end position="145"/>
    </location>
</feature>
<accession>A0AAV2FTR9</accession>